<feature type="region of interest" description="Disordered" evidence="1">
    <location>
        <begin position="1"/>
        <end position="25"/>
    </location>
</feature>
<evidence type="ECO:0000313" key="2">
    <source>
        <dbReference type="EMBL" id="WTU44608.1"/>
    </source>
</evidence>
<dbReference type="InterPro" id="IPR005543">
    <property type="entry name" value="PASTA_dom"/>
</dbReference>
<name>A0AAU2H9N4_9ACTN</name>
<proteinExistence type="predicted"/>
<accession>A0AAU2H9N4</accession>
<dbReference type="AlphaFoldDB" id="A0AAU2H9N4"/>
<evidence type="ECO:0000256" key="1">
    <source>
        <dbReference type="SAM" id="MobiDB-lite"/>
    </source>
</evidence>
<dbReference type="EMBL" id="CP108253">
    <property type="protein sequence ID" value="WTU44608.1"/>
    <property type="molecule type" value="Genomic_DNA"/>
</dbReference>
<dbReference type="Gene3D" id="3.30.10.20">
    <property type="match status" value="1"/>
</dbReference>
<sequence length="245" mass="24985">MLNATDRDAVNQGLHPLTFGSGPKGETTMRVRDKIFGGVLVASLATVLNVAGAGAGAASSAPLTSALVTPVEASAHTASVSARTATAAATPLVFDVNGTFTDGGSARPVISDVNDILTVDMSSQHRPTATGVVINSDTILVTFPDDATYSAKLQAPNTIRWSNGSTWQKLNLVRVPDVGEETRLVATSILNSAGFAVGRVTTVVDWRCNHDHTVSGQTPGAGTLAVPGTAVNLTIGVLPTGGQCP</sequence>
<protein>
    <submittedName>
        <fullName evidence="2">PASTA domain-containing protein</fullName>
    </submittedName>
</protein>
<dbReference type="CDD" id="cd06577">
    <property type="entry name" value="PASTA_pknB"/>
    <property type="match status" value="1"/>
</dbReference>
<gene>
    <name evidence="2" type="ORF">OHV25_35970</name>
</gene>
<organism evidence="2">
    <name type="scientific">Streptomyces sp. NBC_00060</name>
    <dbReference type="NCBI Taxonomy" id="2975636"/>
    <lineage>
        <taxon>Bacteria</taxon>
        <taxon>Bacillati</taxon>
        <taxon>Actinomycetota</taxon>
        <taxon>Actinomycetes</taxon>
        <taxon>Kitasatosporales</taxon>
        <taxon>Streptomycetaceae</taxon>
        <taxon>Streptomyces</taxon>
    </lineage>
</organism>
<reference evidence="2" key="1">
    <citation type="submission" date="2022-10" db="EMBL/GenBank/DDBJ databases">
        <title>The complete genomes of actinobacterial strains from the NBC collection.</title>
        <authorList>
            <person name="Joergensen T.S."/>
            <person name="Alvarez Arevalo M."/>
            <person name="Sterndorff E.B."/>
            <person name="Faurdal D."/>
            <person name="Vuksanovic O."/>
            <person name="Mourched A.-S."/>
            <person name="Charusanti P."/>
            <person name="Shaw S."/>
            <person name="Blin K."/>
            <person name="Weber T."/>
        </authorList>
    </citation>
    <scope>NUCLEOTIDE SEQUENCE</scope>
    <source>
        <strain evidence="2">NBC_00060</strain>
    </source>
</reference>